<dbReference type="Proteomes" id="UP000005945">
    <property type="component" value="Unassembled WGS sequence"/>
</dbReference>
<dbReference type="AlphaFoldDB" id="A8SC77"/>
<evidence type="ECO:0000313" key="2">
    <source>
        <dbReference type="Proteomes" id="UP000005945"/>
    </source>
</evidence>
<protein>
    <submittedName>
        <fullName evidence="1">Uncharacterized protein</fullName>
    </submittedName>
</protein>
<evidence type="ECO:0000313" key="1">
    <source>
        <dbReference type="EMBL" id="EDP21166.1"/>
    </source>
</evidence>
<name>A8SC77_9FIRM</name>
<gene>
    <name evidence="1" type="ORF">FAEPRAM212_01890</name>
</gene>
<dbReference type="HOGENOM" id="CLU_2287334_0_0_9"/>
<dbReference type="EMBL" id="ABED02000027">
    <property type="protein sequence ID" value="EDP21166.1"/>
    <property type="molecule type" value="Genomic_DNA"/>
</dbReference>
<reference evidence="1 2" key="2">
    <citation type="submission" date="2007-09" db="EMBL/GenBank/DDBJ databases">
        <authorList>
            <person name="Fulton L."/>
            <person name="Clifton S."/>
            <person name="Fulton B."/>
            <person name="Xu J."/>
            <person name="Minx P."/>
            <person name="Pepin K.H."/>
            <person name="Johnson M."/>
            <person name="Thiruvilangam P."/>
            <person name="Bhonagiri V."/>
            <person name="Nash W.E."/>
            <person name="Mardis E.R."/>
            <person name="Wilson R.K."/>
        </authorList>
    </citation>
    <scope>NUCLEOTIDE SEQUENCE [LARGE SCALE GENOMIC DNA]</scope>
    <source>
        <strain evidence="1 2">M21/2</strain>
    </source>
</reference>
<sequence>MYTRSPPTAGIFLEICQFSQNLLANGNQFVQPGAQISKVGRVDLAVFVSAFGDLIQIVTAILKQISHSAQLWKVEVQAVAIQCHFADIGTQTVDAHSIHLI</sequence>
<organism evidence="1 2">
    <name type="scientific">Faecalibacterium prausnitzii M21/2</name>
    <dbReference type="NCBI Taxonomy" id="411485"/>
    <lineage>
        <taxon>Bacteria</taxon>
        <taxon>Bacillati</taxon>
        <taxon>Bacillota</taxon>
        <taxon>Clostridia</taxon>
        <taxon>Eubacteriales</taxon>
        <taxon>Oscillospiraceae</taxon>
        <taxon>Faecalibacterium</taxon>
    </lineage>
</organism>
<accession>A8SC77</accession>
<reference evidence="1 2" key="1">
    <citation type="submission" date="2007-09" db="EMBL/GenBank/DDBJ databases">
        <title>Draft genome sequence of Faecalibacterium prausnitzii M21/2.</title>
        <authorList>
            <person name="Sudarsanam P."/>
            <person name="Ley R."/>
            <person name="Guruge J."/>
            <person name="Turnbaugh P.J."/>
            <person name="Mahowald M."/>
            <person name="Liep D."/>
            <person name="Gordon J."/>
        </authorList>
    </citation>
    <scope>NUCLEOTIDE SEQUENCE [LARGE SCALE GENOMIC DNA]</scope>
    <source>
        <strain evidence="1 2">M21/2</strain>
    </source>
</reference>
<proteinExistence type="predicted"/>
<comment type="caution">
    <text evidence="1">The sequence shown here is derived from an EMBL/GenBank/DDBJ whole genome shotgun (WGS) entry which is preliminary data.</text>
</comment>